<reference evidence="2 3" key="1">
    <citation type="submission" date="2019-04" db="EMBL/GenBank/DDBJ databases">
        <title>Thalassotalea guangxiensis sp. nov., isolated from sediment of the coastal wetland.</title>
        <authorList>
            <person name="Zheng S."/>
            <person name="Zhang D."/>
        </authorList>
    </citation>
    <scope>NUCLEOTIDE SEQUENCE [LARGE SCALE GENOMIC DNA]</scope>
    <source>
        <strain evidence="2 3">ZS-4</strain>
    </source>
</reference>
<evidence type="ECO:0000256" key="1">
    <source>
        <dbReference type="SAM" id="Phobius"/>
    </source>
</evidence>
<accession>A0A4U1B6K1</accession>
<gene>
    <name evidence="2" type="ORF">E8M12_08035</name>
</gene>
<evidence type="ECO:0000313" key="3">
    <source>
        <dbReference type="Proteomes" id="UP000307999"/>
    </source>
</evidence>
<sequence>MNKHTCFFALVTSCILLVFYWLGARIGHNAPGFIITALLILVIILIHTLRSLLDRKTSSLPLNNVNLITGDK</sequence>
<keyword evidence="1" id="KW-0472">Membrane</keyword>
<evidence type="ECO:0000313" key="2">
    <source>
        <dbReference type="EMBL" id="TKB45541.1"/>
    </source>
</evidence>
<comment type="caution">
    <text evidence="2">The sequence shown here is derived from an EMBL/GenBank/DDBJ whole genome shotgun (WGS) entry which is preliminary data.</text>
</comment>
<keyword evidence="3" id="KW-1185">Reference proteome</keyword>
<dbReference type="Proteomes" id="UP000307999">
    <property type="component" value="Unassembled WGS sequence"/>
</dbReference>
<keyword evidence="1" id="KW-1133">Transmembrane helix</keyword>
<dbReference type="EMBL" id="SWDB01000018">
    <property type="protein sequence ID" value="TKB45541.1"/>
    <property type="molecule type" value="Genomic_DNA"/>
</dbReference>
<protein>
    <submittedName>
        <fullName evidence="2">Uncharacterized protein</fullName>
    </submittedName>
</protein>
<organism evidence="2 3">
    <name type="scientific">Thalassotalea mangrovi</name>
    <dbReference type="NCBI Taxonomy" id="2572245"/>
    <lineage>
        <taxon>Bacteria</taxon>
        <taxon>Pseudomonadati</taxon>
        <taxon>Pseudomonadota</taxon>
        <taxon>Gammaproteobacteria</taxon>
        <taxon>Alteromonadales</taxon>
        <taxon>Colwelliaceae</taxon>
        <taxon>Thalassotalea</taxon>
    </lineage>
</organism>
<proteinExistence type="predicted"/>
<dbReference type="AlphaFoldDB" id="A0A4U1B6K1"/>
<keyword evidence="1" id="KW-0812">Transmembrane</keyword>
<feature type="transmembrane region" description="Helical" evidence="1">
    <location>
        <begin position="7"/>
        <end position="24"/>
    </location>
</feature>
<name>A0A4U1B6K1_9GAMM</name>
<dbReference type="RefSeq" id="WP_136735584.1">
    <property type="nucleotide sequence ID" value="NZ_SWDB01000018.1"/>
</dbReference>
<feature type="transmembrane region" description="Helical" evidence="1">
    <location>
        <begin position="30"/>
        <end position="49"/>
    </location>
</feature>